<dbReference type="Proteomes" id="UP001597267">
    <property type="component" value="Unassembled WGS sequence"/>
</dbReference>
<protein>
    <submittedName>
        <fullName evidence="7">Magnesium transporter CorA family protein</fullName>
    </submittedName>
</protein>
<evidence type="ECO:0000256" key="2">
    <source>
        <dbReference type="ARBA" id="ARBA00009765"/>
    </source>
</evidence>
<dbReference type="SUPFAM" id="SSF143865">
    <property type="entry name" value="CorA soluble domain-like"/>
    <property type="match status" value="1"/>
</dbReference>
<dbReference type="Gene3D" id="3.30.460.20">
    <property type="entry name" value="CorA soluble domain-like"/>
    <property type="match status" value="1"/>
</dbReference>
<keyword evidence="3 6" id="KW-0812">Transmembrane</keyword>
<proteinExistence type="inferred from homology"/>
<keyword evidence="8" id="KW-1185">Reference proteome</keyword>
<keyword evidence="4 6" id="KW-1133">Transmembrane helix</keyword>
<feature type="transmembrane region" description="Helical" evidence="6">
    <location>
        <begin position="280"/>
        <end position="300"/>
    </location>
</feature>
<evidence type="ECO:0000256" key="5">
    <source>
        <dbReference type="ARBA" id="ARBA00023136"/>
    </source>
</evidence>
<reference evidence="8" key="1">
    <citation type="journal article" date="2019" name="Int. J. Syst. Evol. Microbiol.">
        <title>The Global Catalogue of Microorganisms (GCM) 10K type strain sequencing project: providing services to taxonomists for standard genome sequencing and annotation.</title>
        <authorList>
            <consortium name="The Broad Institute Genomics Platform"/>
            <consortium name="The Broad Institute Genome Sequencing Center for Infectious Disease"/>
            <person name="Wu L."/>
            <person name="Ma J."/>
        </authorList>
    </citation>
    <scope>NUCLEOTIDE SEQUENCE [LARGE SCALE GENOMIC DNA]</scope>
    <source>
        <strain evidence="8">CCM 8896</strain>
    </source>
</reference>
<evidence type="ECO:0000256" key="3">
    <source>
        <dbReference type="ARBA" id="ARBA00022692"/>
    </source>
</evidence>
<organism evidence="7 8">
    <name type="scientific">Agrilactobacillus yilanensis</name>
    <dbReference type="NCBI Taxonomy" id="2485997"/>
    <lineage>
        <taxon>Bacteria</taxon>
        <taxon>Bacillati</taxon>
        <taxon>Bacillota</taxon>
        <taxon>Bacilli</taxon>
        <taxon>Lactobacillales</taxon>
        <taxon>Lactobacillaceae</taxon>
        <taxon>Agrilactobacillus</taxon>
    </lineage>
</organism>
<dbReference type="CDD" id="cd12827">
    <property type="entry name" value="EcCorA_ZntB-like_u2"/>
    <property type="match status" value="1"/>
</dbReference>
<dbReference type="Gene3D" id="1.20.58.340">
    <property type="entry name" value="Magnesium transport protein CorA, transmembrane region"/>
    <property type="match status" value="2"/>
</dbReference>
<evidence type="ECO:0000313" key="7">
    <source>
        <dbReference type="EMBL" id="MFD1672625.1"/>
    </source>
</evidence>
<name>A0ABW4JBQ2_9LACO</name>
<dbReference type="Pfam" id="PF01544">
    <property type="entry name" value="CorA"/>
    <property type="match status" value="1"/>
</dbReference>
<dbReference type="RefSeq" id="WP_125711800.1">
    <property type="nucleotide sequence ID" value="NZ_JBHTOP010000026.1"/>
</dbReference>
<comment type="caution">
    <text evidence="7">The sequence shown here is derived from an EMBL/GenBank/DDBJ whole genome shotgun (WGS) entry which is preliminary data.</text>
</comment>
<gene>
    <name evidence="7" type="ORF">ACFQ5M_10975</name>
</gene>
<dbReference type="SUPFAM" id="SSF144083">
    <property type="entry name" value="Magnesium transport protein CorA, transmembrane region"/>
    <property type="match status" value="1"/>
</dbReference>
<evidence type="ECO:0000313" key="8">
    <source>
        <dbReference type="Proteomes" id="UP001597267"/>
    </source>
</evidence>
<comment type="similarity">
    <text evidence="2">Belongs to the CorA metal ion transporter (MIT) (TC 1.A.35) family.</text>
</comment>
<dbReference type="EMBL" id="JBHTOP010000026">
    <property type="protein sequence ID" value="MFD1672625.1"/>
    <property type="molecule type" value="Genomic_DNA"/>
</dbReference>
<comment type="subcellular location">
    <subcellularLocation>
        <location evidence="1">Membrane</location>
        <topology evidence="1">Multi-pass membrane protein</topology>
    </subcellularLocation>
</comment>
<accession>A0ABW4JBQ2</accession>
<evidence type="ECO:0000256" key="4">
    <source>
        <dbReference type="ARBA" id="ARBA00022989"/>
    </source>
</evidence>
<dbReference type="PANTHER" id="PTHR47891">
    <property type="entry name" value="TRANSPORTER-RELATED"/>
    <property type="match status" value="1"/>
</dbReference>
<dbReference type="InterPro" id="IPR047199">
    <property type="entry name" value="CorA-like"/>
</dbReference>
<sequence>MTVTTVTEQQQWIDLDQIDADQGTTTFEKYQMPKKFVPYIQDQRERARLEYDETSGYWLLVFRGIASAEAARFRTAPIAFIFNETNLMTINLAKEAFLITEISEIISLVKVKTLKSNFAIITECLLRMTNHYFDVIDNINELRGDLENLAGRPTNDAINQLTGLSKSLVYITTACNNNVIALEQLRLASNSKNDNLHLKAHEHERLGDAIVESKQALEMAQIATNVVDRVVNSYNNLLNNRLNDTMQFLTVWSIILMIPPIISGFYGMNVRLPFADRPWAWLWTIIWTLVLVAFLIIRFYRNRKP</sequence>
<evidence type="ECO:0000256" key="1">
    <source>
        <dbReference type="ARBA" id="ARBA00004141"/>
    </source>
</evidence>
<dbReference type="InterPro" id="IPR045863">
    <property type="entry name" value="CorA_TM1_TM2"/>
</dbReference>
<keyword evidence="5 6" id="KW-0472">Membrane</keyword>
<evidence type="ECO:0000256" key="6">
    <source>
        <dbReference type="SAM" id="Phobius"/>
    </source>
</evidence>
<dbReference type="InterPro" id="IPR002523">
    <property type="entry name" value="MgTranspt_CorA/ZnTranspt_ZntB"/>
</dbReference>
<feature type="transmembrane region" description="Helical" evidence="6">
    <location>
        <begin position="248"/>
        <end position="268"/>
    </location>
</feature>
<dbReference type="InterPro" id="IPR045861">
    <property type="entry name" value="CorA_cytoplasmic_dom"/>
</dbReference>
<dbReference type="PANTHER" id="PTHR47891:SF1">
    <property type="entry name" value="CORA-MAGNESIUM AND COBALT TRANSPORTER"/>
    <property type="match status" value="1"/>
</dbReference>